<evidence type="ECO:0000256" key="2">
    <source>
        <dbReference type="ARBA" id="ARBA00022723"/>
    </source>
</evidence>
<reference evidence="9" key="1">
    <citation type="submission" date="2022-06" db="EMBL/GenBank/DDBJ databases">
        <authorList>
            <person name="Berger JAMES D."/>
            <person name="Berger JAMES D."/>
        </authorList>
    </citation>
    <scope>NUCLEOTIDE SEQUENCE [LARGE SCALE GENOMIC DNA]</scope>
</reference>
<organism evidence="9 10">
    <name type="scientific">Trichobilharzia regenti</name>
    <name type="common">Nasal bird schistosome</name>
    <dbReference type="NCBI Taxonomy" id="157069"/>
    <lineage>
        <taxon>Eukaryota</taxon>
        <taxon>Metazoa</taxon>
        <taxon>Spiralia</taxon>
        <taxon>Lophotrochozoa</taxon>
        <taxon>Platyhelminthes</taxon>
        <taxon>Trematoda</taxon>
        <taxon>Digenea</taxon>
        <taxon>Strigeidida</taxon>
        <taxon>Schistosomatoidea</taxon>
        <taxon>Schistosomatidae</taxon>
        <taxon>Trichobilharzia</taxon>
    </lineage>
</organism>
<dbReference type="InterPro" id="IPR003959">
    <property type="entry name" value="ATPase_AAA_core"/>
</dbReference>
<keyword evidence="6" id="KW-0482">Metalloprotease</keyword>
<evidence type="ECO:0000313" key="10">
    <source>
        <dbReference type="WBParaSite" id="TREG1_86630.1"/>
    </source>
</evidence>
<dbReference type="PANTHER" id="PTHR43655:SF8">
    <property type="entry name" value="PARAPLEGIN"/>
    <property type="match status" value="1"/>
</dbReference>
<dbReference type="Proteomes" id="UP000050795">
    <property type="component" value="Unassembled WGS sequence"/>
</dbReference>
<evidence type="ECO:0000256" key="4">
    <source>
        <dbReference type="ARBA" id="ARBA00022833"/>
    </source>
</evidence>
<evidence type="ECO:0000313" key="9">
    <source>
        <dbReference type="Proteomes" id="UP000050795"/>
    </source>
</evidence>
<dbReference type="SMART" id="SM00382">
    <property type="entry name" value="AAA"/>
    <property type="match status" value="1"/>
</dbReference>
<keyword evidence="6" id="KW-0378">Hydrolase</keyword>
<dbReference type="GO" id="GO:0008237">
    <property type="term" value="F:metallopeptidase activity"/>
    <property type="evidence" value="ECO:0007669"/>
    <property type="project" value="UniProtKB-KW"/>
</dbReference>
<dbReference type="GO" id="GO:0046872">
    <property type="term" value="F:metal ion binding"/>
    <property type="evidence" value="ECO:0007669"/>
    <property type="project" value="UniProtKB-KW"/>
</dbReference>
<accession>A0AA85KGL3</accession>
<keyword evidence="9" id="KW-1185">Reference proteome</keyword>
<keyword evidence="5" id="KW-0067">ATP-binding</keyword>
<feature type="compositionally biased region" description="Polar residues" evidence="7">
    <location>
        <begin position="345"/>
        <end position="358"/>
    </location>
</feature>
<feature type="compositionally biased region" description="Polar residues" evidence="7">
    <location>
        <begin position="126"/>
        <end position="139"/>
    </location>
</feature>
<evidence type="ECO:0000256" key="7">
    <source>
        <dbReference type="SAM" id="MobiDB-lite"/>
    </source>
</evidence>
<dbReference type="AlphaFoldDB" id="A0AA85KGL3"/>
<dbReference type="PANTHER" id="PTHR43655">
    <property type="entry name" value="ATP-DEPENDENT PROTEASE"/>
    <property type="match status" value="1"/>
</dbReference>
<protein>
    <recommendedName>
        <fullName evidence="8">AAA+ ATPase domain-containing protein</fullName>
    </recommendedName>
</protein>
<dbReference type="InterPro" id="IPR050928">
    <property type="entry name" value="ATP-dep_Zn_Metalloprotease"/>
</dbReference>
<feature type="region of interest" description="Disordered" evidence="7">
    <location>
        <begin position="329"/>
        <end position="364"/>
    </location>
</feature>
<evidence type="ECO:0000256" key="3">
    <source>
        <dbReference type="ARBA" id="ARBA00022741"/>
    </source>
</evidence>
<keyword evidence="2" id="KW-0479">Metal-binding</keyword>
<dbReference type="GO" id="GO:0005524">
    <property type="term" value="F:ATP binding"/>
    <property type="evidence" value="ECO:0007669"/>
    <property type="project" value="UniProtKB-KW"/>
</dbReference>
<dbReference type="Gene3D" id="3.40.50.300">
    <property type="entry name" value="P-loop containing nucleotide triphosphate hydrolases"/>
    <property type="match status" value="1"/>
</dbReference>
<name>A0AA85KGL3_TRIRE</name>
<proteinExistence type="predicted"/>
<feature type="domain" description="AAA+ ATPase" evidence="8">
    <location>
        <begin position="203"/>
        <end position="347"/>
    </location>
</feature>
<evidence type="ECO:0000259" key="8">
    <source>
        <dbReference type="SMART" id="SM00382"/>
    </source>
</evidence>
<dbReference type="GO" id="GO:0034982">
    <property type="term" value="P:mitochondrial protein processing"/>
    <property type="evidence" value="ECO:0007669"/>
    <property type="project" value="TreeGrafter"/>
</dbReference>
<dbReference type="WBParaSite" id="TREG1_86630.1">
    <property type="protein sequence ID" value="TREG1_86630.1"/>
    <property type="gene ID" value="TREG1_86630"/>
</dbReference>
<dbReference type="GO" id="GO:0005745">
    <property type="term" value="C:m-AAA complex"/>
    <property type="evidence" value="ECO:0007669"/>
    <property type="project" value="TreeGrafter"/>
</dbReference>
<dbReference type="SUPFAM" id="SSF52540">
    <property type="entry name" value="P-loop containing nucleoside triphosphate hydrolases"/>
    <property type="match status" value="1"/>
</dbReference>
<sequence>MMERGNVQRIVVSPSGVANIYPYQDGYMPFTLTLSMTVDEFVKRLRSLEDMWGIEENDRIPIITSDIPLDTGLQTWKVELCTALLLMATGLLAFASKRVVSSYNLGKTVNDTTTKSMPRHHEDFKPNSSQKESGSNANAESDRPSFRSPFTWDPFGGFSSVKPTTSSVKFKDVAGLHACKQEVMEFVSYLKDPRKYQVLGAKLPKGALLLGPPGTGKTLLVKALANEAEVPFFSMAGPEFVEVIGGLGALRLRQLFKIARSQPPAIIFIDELDSLGRRRSSVDSGRPLDTGLQTWKVELCTALLLMATGLLAFASKRVVSSYNLGKTVNDTTTKSMPRHHEDFKPNSSQKESGSNANAESDRPSFRSPFTWDPFGGFSSVKPTTSSVKFKLTMLRFPLVSSANFCLLTEFLF</sequence>
<keyword evidence="6" id="KW-0645">Protease</keyword>
<dbReference type="InterPro" id="IPR027417">
    <property type="entry name" value="P-loop_NTPase"/>
</dbReference>
<keyword evidence="4" id="KW-0862">Zinc</keyword>
<feature type="region of interest" description="Disordered" evidence="7">
    <location>
        <begin position="110"/>
        <end position="146"/>
    </location>
</feature>
<evidence type="ECO:0000256" key="6">
    <source>
        <dbReference type="ARBA" id="ARBA00023049"/>
    </source>
</evidence>
<evidence type="ECO:0000256" key="1">
    <source>
        <dbReference type="ARBA" id="ARBA00001947"/>
    </source>
</evidence>
<comment type="cofactor">
    <cofactor evidence="1">
        <name>Zn(2+)</name>
        <dbReference type="ChEBI" id="CHEBI:29105"/>
    </cofactor>
</comment>
<dbReference type="InterPro" id="IPR003593">
    <property type="entry name" value="AAA+_ATPase"/>
</dbReference>
<reference evidence="10" key="2">
    <citation type="submission" date="2023-11" db="UniProtKB">
        <authorList>
            <consortium name="WormBaseParasite"/>
        </authorList>
    </citation>
    <scope>IDENTIFICATION</scope>
</reference>
<keyword evidence="3" id="KW-0547">Nucleotide-binding</keyword>
<dbReference type="GO" id="GO:0016887">
    <property type="term" value="F:ATP hydrolysis activity"/>
    <property type="evidence" value="ECO:0007669"/>
    <property type="project" value="InterPro"/>
</dbReference>
<dbReference type="Pfam" id="PF00004">
    <property type="entry name" value="AAA"/>
    <property type="match status" value="1"/>
</dbReference>
<evidence type="ECO:0000256" key="5">
    <source>
        <dbReference type="ARBA" id="ARBA00022840"/>
    </source>
</evidence>